<reference evidence="2 3" key="1">
    <citation type="submission" date="2019-01" db="EMBL/GenBank/DDBJ databases">
        <title>Genomes sequencing and comparative genomics of infectious freshwater microsporidia, Cucumispora dikerogammari and Thelohania contejeani.</title>
        <authorList>
            <person name="Cormier A."/>
            <person name="Giraud I."/>
            <person name="Wattier R."/>
            <person name="Teixeira M."/>
            <person name="Grandjean F."/>
            <person name="Rigaud T."/>
            <person name="Cordaux R."/>
        </authorList>
    </citation>
    <scope>NUCLEOTIDE SEQUENCE [LARGE SCALE GENOMIC DNA]</scope>
    <source>
        <strain evidence="2">T1</strain>
        <tissue evidence="2">Spores</tissue>
    </source>
</reference>
<organism evidence="2 3">
    <name type="scientific">Astathelohania contejeani</name>
    <dbReference type="NCBI Taxonomy" id="164912"/>
    <lineage>
        <taxon>Eukaryota</taxon>
        <taxon>Fungi</taxon>
        <taxon>Fungi incertae sedis</taxon>
        <taxon>Microsporidia</taxon>
        <taxon>Astathelohaniidae</taxon>
        <taxon>Astathelohania</taxon>
    </lineage>
</organism>
<accession>A0ABQ7HXM4</accession>
<name>A0ABQ7HXM4_9MICR</name>
<comment type="caution">
    <text evidence="2">The sequence shown here is derived from an EMBL/GenBank/DDBJ whole genome shotgun (WGS) entry which is preliminary data.</text>
</comment>
<dbReference type="Proteomes" id="UP001516464">
    <property type="component" value="Unassembled WGS sequence"/>
</dbReference>
<evidence type="ECO:0000256" key="1">
    <source>
        <dbReference type="ARBA" id="ARBA00008626"/>
    </source>
</evidence>
<sequence>MVNQKIKICNNLNLCKKGLVCEKCEGTCPMCGLFTSEKNDILICGICENNLNGRCILCCSTNANYAVYCCNECNLLKKNIMGCCVVINPEINIQNIYSKGKFS</sequence>
<comment type="similarity">
    <text evidence="1">Belongs to the PHF5 family.</text>
</comment>
<evidence type="ECO:0000313" key="2">
    <source>
        <dbReference type="EMBL" id="KAF7682908.1"/>
    </source>
</evidence>
<keyword evidence="3" id="KW-1185">Reference proteome</keyword>
<dbReference type="Pfam" id="PF03660">
    <property type="entry name" value="PHF5"/>
    <property type="match status" value="1"/>
</dbReference>
<evidence type="ECO:0000313" key="3">
    <source>
        <dbReference type="Proteomes" id="UP001516464"/>
    </source>
</evidence>
<proteinExistence type="inferred from homology"/>
<gene>
    <name evidence="2" type="primary">Phf5a</name>
    <name evidence="2" type="ORF">TCON_1879</name>
</gene>
<dbReference type="EMBL" id="SBIQ01000159">
    <property type="protein sequence ID" value="KAF7682908.1"/>
    <property type="molecule type" value="Genomic_DNA"/>
</dbReference>
<dbReference type="InterPro" id="IPR005345">
    <property type="entry name" value="PHF5"/>
</dbReference>
<protein>
    <submittedName>
        <fullName evidence="2">PHD finger-like domain-containing protein 5A</fullName>
    </submittedName>
</protein>